<evidence type="ECO:0000313" key="1">
    <source>
        <dbReference type="EMBL" id="VDO64820.1"/>
    </source>
</evidence>
<reference evidence="1 2" key="1">
    <citation type="submission" date="2018-11" db="EMBL/GenBank/DDBJ databases">
        <authorList>
            <consortium name="Pathogen Informatics"/>
        </authorList>
    </citation>
    <scope>NUCLEOTIDE SEQUENCE [LARGE SCALE GENOMIC DNA]</scope>
    <source>
        <strain evidence="1 2">Zambia</strain>
    </source>
</reference>
<dbReference type="InterPro" id="IPR036691">
    <property type="entry name" value="Endo/exonu/phosph_ase_sf"/>
</dbReference>
<dbReference type="SUPFAM" id="SSF56219">
    <property type="entry name" value="DNase I-like"/>
    <property type="match status" value="1"/>
</dbReference>
<proteinExistence type="predicted"/>
<dbReference type="AlphaFoldDB" id="A0A183LMY8"/>
<dbReference type="EMBL" id="UZAI01001733">
    <property type="protein sequence ID" value="VDO64820.1"/>
    <property type="molecule type" value="Genomic_DNA"/>
</dbReference>
<evidence type="ECO:0000313" key="2">
    <source>
        <dbReference type="Proteomes" id="UP000277204"/>
    </source>
</evidence>
<sequence>MLLYSGHEERNTPYTQRVALMLSKEARNELIGWESHGSKVIKASFKTKREGITMNVIQCYAPTNDSNDDNNDQFYEMLQSIIVKCQGKDLTIVMRDLNINIRMDNIGYEDITGRHGSTGRKE</sequence>
<gene>
    <name evidence="1" type="ORF">SMRZ_LOCUS5163</name>
</gene>
<accession>A0A183LMY8</accession>
<dbReference type="Gene3D" id="3.60.10.10">
    <property type="entry name" value="Endonuclease/exonuclease/phosphatase"/>
    <property type="match status" value="1"/>
</dbReference>
<protein>
    <submittedName>
        <fullName evidence="1">Uncharacterized protein</fullName>
    </submittedName>
</protein>
<dbReference type="Proteomes" id="UP000277204">
    <property type="component" value="Unassembled WGS sequence"/>
</dbReference>
<organism evidence="1 2">
    <name type="scientific">Schistosoma margrebowiei</name>
    <dbReference type="NCBI Taxonomy" id="48269"/>
    <lineage>
        <taxon>Eukaryota</taxon>
        <taxon>Metazoa</taxon>
        <taxon>Spiralia</taxon>
        <taxon>Lophotrochozoa</taxon>
        <taxon>Platyhelminthes</taxon>
        <taxon>Trematoda</taxon>
        <taxon>Digenea</taxon>
        <taxon>Strigeidida</taxon>
        <taxon>Schistosomatoidea</taxon>
        <taxon>Schistosomatidae</taxon>
        <taxon>Schistosoma</taxon>
    </lineage>
</organism>
<keyword evidence="2" id="KW-1185">Reference proteome</keyword>
<name>A0A183LMY8_9TREM</name>